<dbReference type="PANTHER" id="PTHR12634:SF8">
    <property type="entry name" value="FIERY MOUNTAIN, ISOFORM D"/>
    <property type="match status" value="1"/>
</dbReference>
<sequence>MFWKVAGFSQPSPIEAILDREDFSLEELLDEDDLIQECKSLNGRLINFLGQRENVKKLITYLVETPDQAEDVKRKNKYPYAACEVFCCEVDPIFTTLLEDDELMKTFFTIIEDSQSLNCTLVGYFGRVLTHLMIRKSVLMFKYLENHPAVLDAMLEHLSNTSVTEIVLRLVGGDEQMNTMVPPAYLQWLAQTPLVEQLVGKLGSKHDADTQRNVAQVLGAVIRSPTSPIARKLSQPESLDCLIETIFSQPQRISVSALTVCIAMLDPQRQHSDGDFLMSRSEDDKPAFLPAIEKIMGIVGRLVEALDDPESKSTQDTPYGVLNPPVGFLRLKVTELLAVLMASCWEPAQQCVVEAGAFEKCFELFLKYPFNNALHQNVLNLAGYIGHLTIMANHILEISRKADPIRGLLSLQAGWQTYQSETLSERNDREDVTKWGCGRPTIGTQVPSEEGDRDPMAMALEDGYPYGLHQDDPDIGNEPGIGLTNVLAESEIPPEDTLIARWELADKVKSWEELVPSSSSSSSESSGNSSGDSSSDEEEDGKDRMQPTGAEESGGSHRISGPAFVSSGLGDSDEVRYDSSDDEGEAHHDDRAVSSEDCVKAGIAEEGSTETGNSQEACPAMAEQEPNGEKPVSCGVVGDADSGLSEFSSFNYWKMDLSLSEIPDVL</sequence>
<accession>A0A8S1IUB1</accession>
<evidence type="ECO:0000256" key="1">
    <source>
        <dbReference type="ARBA" id="ARBA00006180"/>
    </source>
</evidence>
<keyword evidence="2" id="KW-0131">Cell cycle</keyword>
<dbReference type="GO" id="GO:0019903">
    <property type="term" value="F:protein phosphatase binding"/>
    <property type="evidence" value="ECO:0007669"/>
    <property type="project" value="InterPro"/>
</dbReference>
<protein>
    <submittedName>
        <fullName evidence="4">Uncharacterized protein</fullName>
    </submittedName>
</protein>
<evidence type="ECO:0000313" key="4">
    <source>
        <dbReference type="EMBL" id="CAD7697618.1"/>
    </source>
</evidence>
<dbReference type="OrthoDB" id="295029at2759"/>
<dbReference type="InterPro" id="IPR016024">
    <property type="entry name" value="ARM-type_fold"/>
</dbReference>
<evidence type="ECO:0000256" key="2">
    <source>
        <dbReference type="ARBA" id="ARBA00023306"/>
    </source>
</evidence>
<dbReference type="AlphaFoldDB" id="A0A8S1IUB1"/>
<organism evidence="4 5">
    <name type="scientific">Ostreobium quekettii</name>
    <dbReference type="NCBI Taxonomy" id="121088"/>
    <lineage>
        <taxon>Eukaryota</taxon>
        <taxon>Viridiplantae</taxon>
        <taxon>Chlorophyta</taxon>
        <taxon>core chlorophytes</taxon>
        <taxon>Ulvophyceae</taxon>
        <taxon>TCBD clade</taxon>
        <taxon>Bryopsidales</taxon>
        <taxon>Ostreobineae</taxon>
        <taxon>Ostreobiaceae</taxon>
        <taxon>Ostreobium</taxon>
    </lineage>
</organism>
<proteinExistence type="inferred from homology"/>
<dbReference type="GO" id="GO:0019888">
    <property type="term" value="F:protein phosphatase regulator activity"/>
    <property type="evidence" value="ECO:0007669"/>
    <property type="project" value="TreeGrafter"/>
</dbReference>
<evidence type="ECO:0000256" key="3">
    <source>
        <dbReference type="SAM" id="MobiDB-lite"/>
    </source>
</evidence>
<reference evidence="4" key="1">
    <citation type="submission" date="2020-12" db="EMBL/GenBank/DDBJ databases">
        <authorList>
            <person name="Iha C."/>
        </authorList>
    </citation>
    <scope>NUCLEOTIDE SEQUENCE</scope>
</reference>
<feature type="compositionally biased region" description="Low complexity" evidence="3">
    <location>
        <begin position="517"/>
        <end position="533"/>
    </location>
</feature>
<evidence type="ECO:0000313" key="5">
    <source>
        <dbReference type="Proteomes" id="UP000708148"/>
    </source>
</evidence>
<keyword evidence="5" id="KW-1185">Reference proteome</keyword>
<dbReference type="PANTHER" id="PTHR12634">
    <property type="entry name" value="SIT4 YEAST -ASSOCIATING PROTEIN-RELATED"/>
    <property type="match status" value="1"/>
</dbReference>
<dbReference type="EMBL" id="CAJHUC010000686">
    <property type="protein sequence ID" value="CAD7697618.1"/>
    <property type="molecule type" value="Genomic_DNA"/>
</dbReference>
<comment type="similarity">
    <text evidence="1">Belongs to the SAPS family.</text>
</comment>
<gene>
    <name evidence="4" type="ORF">OSTQU699_LOCUS2979</name>
</gene>
<dbReference type="Proteomes" id="UP000708148">
    <property type="component" value="Unassembled WGS sequence"/>
</dbReference>
<feature type="region of interest" description="Disordered" evidence="3">
    <location>
        <begin position="514"/>
        <end position="631"/>
    </location>
</feature>
<dbReference type="Pfam" id="PF04499">
    <property type="entry name" value="SAPS"/>
    <property type="match status" value="1"/>
</dbReference>
<feature type="compositionally biased region" description="Basic and acidic residues" evidence="3">
    <location>
        <begin position="573"/>
        <end position="599"/>
    </location>
</feature>
<dbReference type="Gene3D" id="1.25.10.10">
    <property type="entry name" value="Leucine-rich Repeat Variant"/>
    <property type="match status" value="1"/>
</dbReference>
<dbReference type="SUPFAM" id="SSF48371">
    <property type="entry name" value="ARM repeat"/>
    <property type="match status" value="1"/>
</dbReference>
<feature type="region of interest" description="Disordered" evidence="3">
    <location>
        <begin position="429"/>
        <end position="452"/>
    </location>
</feature>
<dbReference type="InterPro" id="IPR011989">
    <property type="entry name" value="ARM-like"/>
</dbReference>
<name>A0A8S1IUB1_9CHLO</name>
<dbReference type="InterPro" id="IPR007587">
    <property type="entry name" value="SAPS"/>
</dbReference>
<comment type="caution">
    <text evidence="4">The sequence shown here is derived from an EMBL/GenBank/DDBJ whole genome shotgun (WGS) entry which is preliminary data.</text>
</comment>